<keyword evidence="2" id="KW-1185">Reference proteome</keyword>
<sequence length="115" mass="12968">MLVFERFIFTPGNVGMGLTEPKFQTFQRTVVAIVRQMGNGTPWQNVPRTLVFCTEENAGKTYHSIRHRMVDLPIKLESPNPMKKYFREGISIKSTTTTISGVGAHAMLIPDKLLT</sequence>
<reference evidence="1 2" key="1">
    <citation type="journal article" date="2024" name="G3 (Bethesda)">
        <title>Genome assembly of Hibiscus sabdariffa L. provides insights into metabolisms of medicinal natural products.</title>
        <authorList>
            <person name="Kim T."/>
        </authorList>
    </citation>
    <scope>NUCLEOTIDE SEQUENCE [LARGE SCALE GENOMIC DNA]</scope>
    <source>
        <strain evidence="1">TK-2024</strain>
        <tissue evidence="1">Old leaves</tissue>
    </source>
</reference>
<protein>
    <submittedName>
        <fullName evidence="1">Uncharacterized protein</fullName>
    </submittedName>
</protein>
<name>A0ABR2E5E9_9ROSI</name>
<dbReference type="Proteomes" id="UP001472677">
    <property type="component" value="Unassembled WGS sequence"/>
</dbReference>
<evidence type="ECO:0000313" key="2">
    <source>
        <dbReference type="Proteomes" id="UP001472677"/>
    </source>
</evidence>
<accession>A0ABR2E5E9</accession>
<proteinExistence type="predicted"/>
<comment type="caution">
    <text evidence="1">The sequence shown here is derived from an EMBL/GenBank/DDBJ whole genome shotgun (WGS) entry which is preliminary data.</text>
</comment>
<organism evidence="1 2">
    <name type="scientific">Hibiscus sabdariffa</name>
    <name type="common">roselle</name>
    <dbReference type="NCBI Taxonomy" id="183260"/>
    <lineage>
        <taxon>Eukaryota</taxon>
        <taxon>Viridiplantae</taxon>
        <taxon>Streptophyta</taxon>
        <taxon>Embryophyta</taxon>
        <taxon>Tracheophyta</taxon>
        <taxon>Spermatophyta</taxon>
        <taxon>Magnoliopsida</taxon>
        <taxon>eudicotyledons</taxon>
        <taxon>Gunneridae</taxon>
        <taxon>Pentapetalae</taxon>
        <taxon>rosids</taxon>
        <taxon>malvids</taxon>
        <taxon>Malvales</taxon>
        <taxon>Malvaceae</taxon>
        <taxon>Malvoideae</taxon>
        <taxon>Hibiscus</taxon>
    </lineage>
</organism>
<dbReference type="EMBL" id="JBBPBM010000020">
    <property type="protein sequence ID" value="KAK8552266.1"/>
    <property type="molecule type" value="Genomic_DNA"/>
</dbReference>
<gene>
    <name evidence="1" type="ORF">V6N12_040872</name>
</gene>
<evidence type="ECO:0000313" key="1">
    <source>
        <dbReference type="EMBL" id="KAK8552266.1"/>
    </source>
</evidence>